<dbReference type="Proteomes" id="UP000317519">
    <property type="component" value="Unassembled WGS sequence"/>
</dbReference>
<evidence type="ECO:0000313" key="2">
    <source>
        <dbReference type="Proteomes" id="UP000317519"/>
    </source>
</evidence>
<name>A0ABY3FLC6_9FLAO</name>
<keyword evidence="2" id="KW-1185">Reference proteome</keyword>
<comment type="caution">
    <text evidence="1">The sequence shown here is derived from an EMBL/GenBank/DDBJ whole genome shotgun (WGS) entry which is preliminary data.</text>
</comment>
<proteinExistence type="predicted"/>
<organism evidence="1 2">
    <name type="scientific">Flavobacterium tiangeerense</name>
    <dbReference type="NCBI Taxonomy" id="459471"/>
    <lineage>
        <taxon>Bacteria</taxon>
        <taxon>Pseudomonadati</taxon>
        <taxon>Bacteroidota</taxon>
        <taxon>Flavobacteriia</taxon>
        <taxon>Flavobacteriales</taxon>
        <taxon>Flavobacteriaceae</taxon>
        <taxon>Flavobacterium</taxon>
    </lineage>
</organism>
<accession>A0ABY3FLC6</accession>
<evidence type="ECO:0000313" key="1">
    <source>
        <dbReference type="EMBL" id="TWI01246.1"/>
    </source>
</evidence>
<reference evidence="1 2" key="1">
    <citation type="journal article" date="2015" name="Stand. Genomic Sci.">
        <title>Genomic Encyclopedia of Bacterial and Archaeal Type Strains, Phase III: the genomes of soil and plant-associated and newly described type strains.</title>
        <authorList>
            <person name="Whitman W.B."/>
            <person name="Woyke T."/>
            <person name="Klenk H.P."/>
            <person name="Zhou Y."/>
            <person name="Lilburn T.G."/>
            <person name="Beck B.J."/>
            <person name="De Vos P."/>
            <person name="Vandamme P."/>
            <person name="Eisen J.A."/>
            <person name="Garrity G."/>
            <person name="Hugenholtz P."/>
            <person name="Kyrpides N.C."/>
        </authorList>
    </citation>
    <scope>NUCLEOTIDE SEQUENCE [LARGE SCALE GENOMIC DNA]</scope>
    <source>
        <strain evidence="1 2">CGMCC 1.6847</strain>
    </source>
</reference>
<dbReference type="RefSeq" id="WP_144890028.1">
    <property type="nucleotide sequence ID" value="NZ_VLKO01000003.1"/>
</dbReference>
<protein>
    <submittedName>
        <fullName evidence="1">Uncharacterized protein</fullName>
    </submittedName>
</protein>
<dbReference type="EMBL" id="VLKO01000003">
    <property type="protein sequence ID" value="TWI01246.1"/>
    <property type="molecule type" value="Genomic_DNA"/>
</dbReference>
<gene>
    <name evidence="1" type="ORF">IQ05_00819</name>
</gene>
<sequence>MKNIEQIQELFKIFTSDSASQSEVHDKGENWMIAIFKPFVRDNKCHYPFRIYGKVSGSIFPNYNENLQWYGGVNYFLDLDTNELIREEHKNNLHDAITLHINLHELQIKL</sequence>